<feature type="active site" description="Charge relay system" evidence="5">
    <location>
        <position position="363"/>
    </location>
</feature>
<keyword evidence="6" id="KW-0732">Signal</keyword>
<proteinExistence type="inferred from homology"/>
<dbReference type="CDD" id="cd04059">
    <property type="entry name" value="Peptidases_S8_Protein_convertases_Kexins_Furin-like"/>
    <property type="match status" value="1"/>
</dbReference>
<sequence>MRLKTLSLAIAAALSTVDLSLAYADENCANLEVSAKVDISSTSPDRCLPGKNSFQDQQWNLLNNGQDAFSLRGGTPGADLNLWWAHRIGVSGLGVNVAVVDDGIDIAHPDLSANIRPGSKNFLNDSNDPSPLYPEHAHGTSVAGIIGAVDNEIGIKGVAPKVKLQGFNVLAKGLNQTLDDYIYSLGGSPASQDNRLFNQSYGVSAAAAENSEGLDLKRLEAIYESKTLQNKNGATYVKAAGNGFGFLPLGEQALIPINSQPQIPFLNSNIEPNNTNFWNLVVSAINADGVRASYSSVGSNIFVAAPGGEDGVNSPAHVTTDLRGCNMGYSMDGPNIARVGNRLHHNPTLDPNCDYNGVMNGTSSATPNTTGSLALLISAYSDLSPRDLRDILARTSTRIDPDHAPAVLNYPSTAGTKQVTVLEGWEKMLQVFGLVQRTVSAW</sequence>
<organism evidence="8 9">
    <name type="scientific">Ectopseudomonas mendocina</name>
    <name type="common">Pseudomonas mendocina</name>
    <dbReference type="NCBI Taxonomy" id="300"/>
    <lineage>
        <taxon>Bacteria</taxon>
        <taxon>Pseudomonadati</taxon>
        <taxon>Pseudomonadota</taxon>
        <taxon>Gammaproteobacteria</taxon>
        <taxon>Pseudomonadales</taxon>
        <taxon>Pseudomonadaceae</taxon>
        <taxon>Ectopseudomonas</taxon>
    </lineage>
</organism>
<feature type="signal peptide" evidence="6">
    <location>
        <begin position="1"/>
        <end position="24"/>
    </location>
</feature>
<dbReference type="PROSITE" id="PS00136">
    <property type="entry name" value="SUBTILASE_ASP"/>
    <property type="match status" value="1"/>
</dbReference>
<protein>
    <submittedName>
        <fullName evidence="8">S8 family serine peptidase</fullName>
    </submittedName>
</protein>
<dbReference type="Pfam" id="PF00082">
    <property type="entry name" value="Peptidase_S8"/>
    <property type="match status" value="1"/>
</dbReference>
<keyword evidence="3 5" id="KW-0378">Hydrolase</keyword>
<keyword evidence="4 5" id="KW-0720">Serine protease</keyword>
<evidence type="ECO:0000256" key="2">
    <source>
        <dbReference type="ARBA" id="ARBA00022670"/>
    </source>
</evidence>
<gene>
    <name evidence="8" type="ORF">WG219_01845</name>
</gene>
<name>A0ABZ2RJJ3_ECTME</name>
<dbReference type="InterPro" id="IPR036852">
    <property type="entry name" value="Peptidase_S8/S53_dom_sf"/>
</dbReference>
<evidence type="ECO:0000256" key="4">
    <source>
        <dbReference type="ARBA" id="ARBA00022825"/>
    </source>
</evidence>
<dbReference type="InterPro" id="IPR015500">
    <property type="entry name" value="Peptidase_S8_subtilisin-rel"/>
</dbReference>
<keyword evidence="9" id="KW-1185">Reference proteome</keyword>
<evidence type="ECO:0000256" key="3">
    <source>
        <dbReference type="ARBA" id="ARBA00022801"/>
    </source>
</evidence>
<feature type="active site" description="Charge relay system" evidence="5">
    <location>
        <position position="138"/>
    </location>
</feature>
<feature type="domain" description="Peptidase S8/S53" evidence="7">
    <location>
        <begin position="94"/>
        <end position="398"/>
    </location>
</feature>
<evidence type="ECO:0000259" key="7">
    <source>
        <dbReference type="Pfam" id="PF00082"/>
    </source>
</evidence>
<dbReference type="PROSITE" id="PS00138">
    <property type="entry name" value="SUBTILASE_SER"/>
    <property type="match status" value="1"/>
</dbReference>
<evidence type="ECO:0000256" key="6">
    <source>
        <dbReference type="SAM" id="SignalP"/>
    </source>
</evidence>
<evidence type="ECO:0000256" key="1">
    <source>
        <dbReference type="ARBA" id="ARBA00005325"/>
    </source>
</evidence>
<dbReference type="SUPFAM" id="SSF52743">
    <property type="entry name" value="Subtilisin-like"/>
    <property type="match status" value="1"/>
</dbReference>
<evidence type="ECO:0000313" key="8">
    <source>
        <dbReference type="EMBL" id="WXL26253.1"/>
    </source>
</evidence>
<feature type="chain" id="PRO_5045506747" evidence="6">
    <location>
        <begin position="25"/>
        <end position="442"/>
    </location>
</feature>
<accession>A0ABZ2RJJ3</accession>
<dbReference type="InterPro" id="IPR023828">
    <property type="entry name" value="Peptidase_S8_Ser-AS"/>
</dbReference>
<dbReference type="Proteomes" id="UP001476583">
    <property type="component" value="Chromosome"/>
</dbReference>
<keyword evidence="2 5" id="KW-0645">Protease</keyword>
<dbReference type="InterPro" id="IPR023827">
    <property type="entry name" value="Peptidase_S8_Asp-AS"/>
</dbReference>
<feature type="active site" description="Charge relay system" evidence="5">
    <location>
        <position position="101"/>
    </location>
</feature>
<dbReference type="InterPro" id="IPR034182">
    <property type="entry name" value="Kexin/furin"/>
</dbReference>
<dbReference type="InterPro" id="IPR022398">
    <property type="entry name" value="Peptidase_S8_His-AS"/>
</dbReference>
<comment type="similarity">
    <text evidence="1">Belongs to the peptidase S8 family. Furin subfamily.</text>
</comment>
<dbReference type="PANTHER" id="PTHR42884">
    <property type="entry name" value="PROPROTEIN CONVERTASE SUBTILISIN/KEXIN-RELATED"/>
    <property type="match status" value="1"/>
</dbReference>
<dbReference type="PANTHER" id="PTHR42884:SF14">
    <property type="entry name" value="NEUROENDOCRINE CONVERTASE 1"/>
    <property type="match status" value="1"/>
</dbReference>
<dbReference type="Gene3D" id="3.40.50.200">
    <property type="entry name" value="Peptidase S8/S53 domain"/>
    <property type="match status" value="1"/>
</dbReference>
<evidence type="ECO:0000313" key="9">
    <source>
        <dbReference type="Proteomes" id="UP001476583"/>
    </source>
</evidence>
<dbReference type="PROSITE" id="PS51892">
    <property type="entry name" value="SUBTILASE"/>
    <property type="match status" value="1"/>
</dbReference>
<dbReference type="PROSITE" id="PS00137">
    <property type="entry name" value="SUBTILASE_HIS"/>
    <property type="match status" value="1"/>
</dbReference>
<reference evidence="8 9" key="1">
    <citation type="submission" date="2024-03" db="EMBL/GenBank/DDBJ databases">
        <title>Complete genome of BD2.</title>
        <authorList>
            <person name="Cao G."/>
        </authorList>
    </citation>
    <scope>NUCLEOTIDE SEQUENCE [LARGE SCALE GENOMIC DNA]</scope>
    <source>
        <strain evidence="8 9">BD2</strain>
    </source>
</reference>
<dbReference type="InterPro" id="IPR000209">
    <property type="entry name" value="Peptidase_S8/S53_dom"/>
</dbReference>
<dbReference type="EMBL" id="CP148074">
    <property type="protein sequence ID" value="WXL26253.1"/>
    <property type="molecule type" value="Genomic_DNA"/>
</dbReference>
<dbReference type="PRINTS" id="PR00723">
    <property type="entry name" value="SUBTILISIN"/>
</dbReference>
<evidence type="ECO:0000256" key="5">
    <source>
        <dbReference type="PROSITE-ProRule" id="PRU01240"/>
    </source>
</evidence>